<keyword evidence="3" id="KW-1185">Reference proteome</keyword>
<evidence type="ECO:0000313" key="2">
    <source>
        <dbReference type="EMBL" id="TNN66641.1"/>
    </source>
</evidence>
<proteinExistence type="predicted"/>
<comment type="caution">
    <text evidence="2">The sequence shown here is derived from an EMBL/GenBank/DDBJ whole genome shotgun (WGS) entry which is preliminary data.</text>
</comment>
<name>A0A4Z2HM82_9TELE</name>
<feature type="region of interest" description="Disordered" evidence="1">
    <location>
        <begin position="22"/>
        <end position="42"/>
    </location>
</feature>
<reference evidence="2 3" key="1">
    <citation type="submission" date="2019-03" db="EMBL/GenBank/DDBJ databases">
        <title>First draft genome of Liparis tanakae, snailfish: a comprehensive survey of snailfish specific genes.</title>
        <authorList>
            <person name="Kim W."/>
            <person name="Song I."/>
            <person name="Jeong J.-H."/>
            <person name="Kim D."/>
            <person name="Kim S."/>
            <person name="Ryu S."/>
            <person name="Song J.Y."/>
            <person name="Lee S.K."/>
        </authorList>
    </citation>
    <scope>NUCLEOTIDE SEQUENCE [LARGE SCALE GENOMIC DNA]</scope>
    <source>
        <tissue evidence="2">Muscle</tissue>
    </source>
</reference>
<sequence length="159" mass="17600">MAGEQMLELRQGVRMIPAPRYHTAGRSHSTSSSHTQPAEPGAHRLTTQHHALGSNPCRDKKLMPKTVACVMPVKPAAFPDTPGRAGHWGDTAGPNMARALGQLDSDLLLRRCTINHPVAMSPWDQRKHQCLIGMIFHFGLFLLHYSPDTHYNRLLNAPS</sequence>
<feature type="compositionally biased region" description="Polar residues" evidence="1">
    <location>
        <begin position="26"/>
        <end position="36"/>
    </location>
</feature>
<evidence type="ECO:0000313" key="3">
    <source>
        <dbReference type="Proteomes" id="UP000314294"/>
    </source>
</evidence>
<accession>A0A4Z2HM82</accession>
<dbReference type="EMBL" id="SRLO01000216">
    <property type="protein sequence ID" value="TNN66641.1"/>
    <property type="molecule type" value="Genomic_DNA"/>
</dbReference>
<dbReference type="Proteomes" id="UP000314294">
    <property type="component" value="Unassembled WGS sequence"/>
</dbReference>
<evidence type="ECO:0000256" key="1">
    <source>
        <dbReference type="SAM" id="MobiDB-lite"/>
    </source>
</evidence>
<gene>
    <name evidence="2" type="ORF">EYF80_023175</name>
</gene>
<protein>
    <submittedName>
        <fullName evidence="2">Uncharacterized protein</fullName>
    </submittedName>
</protein>
<organism evidence="2 3">
    <name type="scientific">Liparis tanakae</name>
    <name type="common">Tanaka's snailfish</name>
    <dbReference type="NCBI Taxonomy" id="230148"/>
    <lineage>
        <taxon>Eukaryota</taxon>
        <taxon>Metazoa</taxon>
        <taxon>Chordata</taxon>
        <taxon>Craniata</taxon>
        <taxon>Vertebrata</taxon>
        <taxon>Euteleostomi</taxon>
        <taxon>Actinopterygii</taxon>
        <taxon>Neopterygii</taxon>
        <taxon>Teleostei</taxon>
        <taxon>Neoteleostei</taxon>
        <taxon>Acanthomorphata</taxon>
        <taxon>Eupercaria</taxon>
        <taxon>Perciformes</taxon>
        <taxon>Cottioidei</taxon>
        <taxon>Cottales</taxon>
        <taxon>Liparidae</taxon>
        <taxon>Liparis</taxon>
    </lineage>
</organism>
<dbReference type="AlphaFoldDB" id="A0A4Z2HM82"/>